<evidence type="ECO:0000256" key="1">
    <source>
        <dbReference type="SAM" id="MobiDB-lite"/>
    </source>
</evidence>
<evidence type="ECO:0000313" key="2">
    <source>
        <dbReference type="EMBL" id="MCI94582.1"/>
    </source>
</evidence>
<feature type="compositionally biased region" description="Polar residues" evidence="1">
    <location>
        <begin position="25"/>
        <end position="37"/>
    </location>
</feature>
<name>A0A392W4F0_9FABA</name>
<feature type="region of interest" description="Disordered" evidence="1">
    <location>
        <begin position="1"/>
        <end position="37"/>
    </location>
</feature>
<dbReference type="Proteomes" id="UP000265520">
    <property type="component" value="Unassembled WGS sequence"/>
</dbReference>
<accession>A0A392W4F0</accession>
<feature type="non-terminal residue" evidence="2">
    <location>
        <position position="37"/>
    </location>
</feature>
<comment type="caution">
    <text evidence="2">The sequence shown here is derived from an EMBL/GenBank/DDBJ whole genome shotgun (WGS) entry which is preliminary data.</text>
</comment>
<dbReference type="EMBL" id="LXQA011360518">
    <property type="protein sequence ID" value="MCI94582.1"/>
    <property type="molecule type" value="Genomic_DNA"/>
</dbReference>
<dbReference type="AlphaFoldDB" id="A0A392W4F0"/>
<reference evidence="2 3" key="1">
    <citation type="journal article" date="2018" name="Front. Plant Sci.">
        <title>Red Clover (Trifolium pratense) and Zigzag Clover (T. medium) - A Picture of Genomic Similarities and Differences.</title>
        <authorList>
            <person name="Dluhosova J."/>
            <person name="Istvanek J."/>
            <person name="Nedelnik J."/>
            <person name="Repkova J."/>
        </authorList>
    </citation>
    <scope>NUCLEOTIDE SEQUENCE [LARGE SCALE GENOMIC DNA]</scope>
    <source>
        <strain evidence="3">cv. 10/8</strain>
        <tissue evidence="2">Leaf</tissue>
    </source>
</reference>
<sequence>MGLTNYKPRQQPRHIQEPSGGPPSKTGQQSRNQTRSM</sequence>
<keyword evidence="3" id="KW-1185">Reference proteome</keyword>
<organism evidence="2 3">
    <name type="scientific">Trifolium medium</name>
    <dbReference type="NCBI Taxonomy" id="97028"/>
    <lineage>
        <taxon>Eukaryota</taxon>
        <taxon>Viridiplantae</taxon>
        <taxon>Streptophyta</taxon>
        <taxon>Embryophyta</taxon>
        <taxon>Tracheophyta</taxon>
        <taxon>Spermatophyta</taxon>
        <taxon>Magnoliopsida</taxon>
        <taxon>eudicotyledons</taxon>
        <taxon>Gunneridae</taxon>
        <taxon>Pentapetalae</taxon>
        <taxon>rosids</taxon>
        <taxon>fabids</taxon>
        <taxon>Fabales</taxon>
        <taxon>Fabaceae</taxon>
        <taxon>Papilionoideae</taxon>
        <taxon>50 kb inversion clade</taxon>
        <taxon>NPAAA clade</taxon>
        <taxon>Hologalegina</taxon>
        <taxon>IRL clade</taxon>
        <taxon>Trifolieae</taxon>
        <taxon>Trifolium</taxon>
    </lineage>
</organism>
<proteinExistence type="predicted"/>
<protein>
    <submittedName>
        <fullName evidence="2">Uncharacterized protein</fullName>
    </submittedName>
</protein>
<evidence type="ECO:0000313" key="3">
    <source>
        <dbReference type="Proteomes" id="UP000265520"/>
    </source>
</evidence>